<sequence>MSAPASSSLRALHRFSRHNVPCRIPTPWVSVRIATMTPATPDSQPACMRRHHRQPHSQRLKYATSKHKRVNDASTNPTTMMATPCKKPQLPLRPRPAAPAPSVSTPAKPQSRLPSVYEYLTAFTPEGASISSKVHAGPNTRAEEYSWEDVAYPVRLWTEFTAAACTARFATELHERFVVAESVFVSPQKGGHRGKTVRTESGVGDFLTRTVSAQVNRALDASGLAILACAGADHKETADRVGVLETPGDGDLEMRVVGDHKVSWKWRSEWRDEKYRSHKDVEYRQVLSQVAFYMRRHGCRWGYVLTDREFVAIARDEARGVGALMVSEAVQWDSHGQPWGIALALWYLHAMAAADDEQWRMSPRQGVKVRPAPEKASEKKVAAVKNPAKKPAKPVKKAKAVVAEDKQPFPYRVG</sequence>
<accession>A0A5J5FAZ8</accession>
<keyword evidence="3" id="KW-1185">Reference proteome</keyword>
<feature type="compositionally biased region" description="Polar residues" evidence="1">
    <location>
        <begin position="72"/>
        <end position="81"/>
    </location>
</feature>
<dbReference type="OrthoDB" id="4367324at2759"/>
<feature type="compositionally biased region" description="Low complexity" evidence="1">
    <location>
        <begin position="100"/>
        <end position="109"/>
    </location>
</feature>
<evidence type="ECO:0000313" key="3">
    <source>
        <dbReference type="Proteomes" id="UP000326924"/>
    </source>
</evidence>
<dbReference type="AlphaFoldDB" id="A0A5J5FAZ8"/>
<feature type="region of interest" description="Disordered" evidence="1">
    <location>
        <begin position="365"/>
        <end position="399"/>
    </location>
</feature>
<feature type="region of interest" description="Disordered" evidence="1">
    <location>
        <begin position="40"/>
        <end position="110"/>
    </location>
</feature>
<dbReference type="InParanoid" id="A0A5J5FAZ8"/>
<name>A0A5J5FAZ8_9PEZI</name>
<protein>
    <submittedName>
        <fullName evidence="2">Uncharacterized protein</fullName>
    </submittedName>
</protein>
<proteinExistence type="predicted"/>
<comment type="caution">
    <text evidence="2">The sequence shown here is derived from an EMBL/GenBank/DDBJ whole genome shotgun (WGS) entry which is preliminary data.</text>
</comment>
<dbReference type="Proteomes" id="UP000326924">
    <property type="component" value="Unassembled WGS sequence"/>
</dbReference>
<dbReference type="EMBL" id="VXIS01000009">
    <property type="protein sequence ID" value="KAA8914064.1"/>
    <property type="molecule type" value="Genomic_DNA"/>
</dbReference>
<reference evidence="2 3" key="1">
    <citation type="submission" date="2019-09" db="EMBL/GenBank/DDBJ databases">
        <title>Draft genome of the ectomycorrhizal ascomycete Sphaerosporella brunnea.</title>
        <authorList>
            <consortium name="DOE Joint Genome Institute"/>
            <person name="Benucci G.M."/>
            <person name="Marozzi G."/>
            <person name="Antonielli L."/>
            <person name="Sanchez S."/>
            <person name="Marco P."/>
            <person name="Wang X."/>
            <person name="Falini L.B."/>
            <person name="Barry K."/>
            <person name="Haridas S."/>
            <person name="Lipzen A."/>
            <person name="Labutti K."/>
            <person name="Grigoriev I.V."/>
            <person name="Murat C."/>
            <person name="Martin F."/>
            <person name="Albertini E."/>
            <person name="Donnini D."/>
            <person name="Bonito G."/>
        </authorList>
    </citation>
    <scope>NUCLEOTIDE SEQUENCE [LARGE SCALE GENOMIC DNA]</scope>
    <source>
        <strain evidence="2 3">Sb_GMNB300</strain>
    </source>
</reference>
<evidence type="ECO:0000256" key="1">
    <source>
        <dbReference type="SAM" id="MobiDB-lite"/>
    </source>
</evidence>
<organism evidence="2 3">
    <name type="scientific">Sphaerosporella brunnea</name>
    <dbReference type="NCBI Taxonomy" id="1250544"/>
    <lineage>
        <taxon>Eukaryota</taxon>
        <taxon>Fungi</taxon>
        <taxon>Dikarya</taxon>
        <taxon>Ascomycota</taxon>
        <taxon>Pezizomycotina</taxon>
        <taxon>Pezizomycetes</taxon>
        <taxon>Pezizales</taxon>
        <taxon>Pyronemataceae</taxon>
        <taxon>Sphaerosporella</taxon>
    </lineage>
</organism>
<feature type="compositionally biased region" description="Basic residues" evidence="1">
    <location>
        <begin position="387"/>
        <end position="399"/>
    </location>
</feature>
<gene>
    <name evidence="2" type="ORF">FN846DRAFT_927751</name>
</gene>
<evidence type="ECO:0000313" key="2">
    <source>
        <dbReference type="EMBL" id="KAA8914064.1"/>
    </source>
</evidence>
<feature type="compositionally biased region" description="Basic residues" evidence="1">
    <location>
        <begin position="48"/>
        <end position="69"/>
    </location>
</feature>
<feature type="compositionally biased region" description="Basic and acidic residues" evidence="1">
    <location>
        <begin position="371"/>
        <end position="381"/>
    </location>
</feature>